<feature type="coiled-coil region" evidence="1">
    <location>
        <begin position="25"/>
        <end position="52"/>
    </location>
</feature>
<evidence type="ECO:0000256" key="2">
    <source>
        <dbReference type="SAM" id="MobiDB-lite"/>
    </source>
</evidence>
<dbReference type="AlphaFoldDB" id="A0A1G4UPK7"/>
<accession>A0A1G4UPK7</accession>
<sequence>MSALPSRKIDPIHFFNELGEPVVTLAWLSEENDRLTDENEELRGKLARMVRRLKLLGAGEAEDDADDTESGNHSVS</sequence>
<dbReference type="STRING" id="177413.SAMN05660859_0058"/>
<protein>
    <recommendedName>
        <fullName evidence="5">Transposase</fullName>
    </recommendedName>
</protein>
<evidence type="ECO:0000313" key="3">
    <source>
        <dbReference type="EMBL" id="SCW95572.1"/>
    </source>
</evidence>
<feature type="region of interest" description="Disordered" evidence="2">
    <location>
        <begin position="57"/>
        <end position="76"/>
    </location>
</feature>
<keyword evidence="4" id="KW-1185">Reference proteome</keyword>
<evidence type="ECO:0000313" key="4">
    <source>
        <dbReference type="Proteomes" id="UP000198889"/>
    </source>
</evidence>
<dbReference type="RefSeq" id="WP_091444107.1">
    <property type="nucleotide sequence ID" value="NZ_FMTP01000010.1"/>
</dbReference>
<gene>
    <name evidence="3" type="ORF">SAMN05660859_0058</name>
</gene>
<evidence type="ECO:0008006" key="5">
    <source>
        <dbReference type="Google" id="ProtNLM"/>
    </source>
</evidence>
<feature type="compositionally biased region" description="Acidic residues" evidence="2">
    <location>
        <begin position="60"/>
        <end position="69"/>
    </location>
</feature>
<evidence type="ECO:0000256" key="1">
    <source>
        <dbReference type="SAM" id="Coils"/>
    </source>
</evidence>
<name>A0A1G4UPK7_9HYPH</name>
<proteinExistence type="predicted"/>
<keyword evidence="1" id="KW-0175">Coiled coil</keyword>
<organism evidence="3 4">
    <name type="scientific">Ancylobacter rudongensis</name>
    <dbReference type="NCBI Taxonomy" id="177413"/>
    <lineage>
        <taxon>Bacteria</taxon>
        <taxon>Pseudomonadati</taxon>
        <taxon>Pseudomonadota</taxon>
        <taxon>Alphaproteobacteria</taxon>
        <taxon>Hyphomicrobiales</taxon>
        <taxon>Xanthobacteraceae</taxon>
        <taxon>Ancylobacter</taxon>
    </lineage>
</organism>
<dbReference type="EMBL" id="FMTP01000010">
    <property type="protein sequence ID" value="SCW95572.1"/>
    <property type="molecule type" value="Genomic_DNA"/>
</dbReference>
<dbReference type="Proteomes" id="UP000198889">
    <property type="component" value="Unassembled WGS sequence"/>
</dbReference>
<reference evidence="4" key="1">
    <citation type="submission" date="2016-10" db="EMBL/GenBank/DDBJ databases">
        <authorList>
            <person name="Varghese N."/>
            <person name="Submissions S."/>
        </authorList>
    </citation>
    <scope>NUCLEOTIDE SEQUENCE [LARGE SCALE GENOMIC DNA]</scope>
    <source>
        <strain evidence="4">CGMCC 1.1761</strain>
    </source>
</reference>